<comment type="caution">
    <text evidence="1">The sequence shown here is derived from an EMBL/GenBank/DDBJ whole genome shotgun (WGS) entry which is preliminary data.</text>
</comment>
<keyword evidence="2" id="KW-1185">Reference proteome</keyword>
<dbReference type="RefSeq" id="WP_377407099.1">
    <property type="nucleotide sequence ID" value="NZ_JBHSCY010000001.1"/>
</dbReference>
<dbReference type="Proteomes" id="UP001595826">
    <property type="component" value="Unassembled WGS sequence"/>
</dbReference>
<name>A0ABV8R4C5_9FLAO</name>
<evidence type="ECO:0000313" key="2">
    <source>
        <dbReference type="Proteomes" id="UP001595826"/>
    </source>
</evidence>
<gene>
    <name evidence="1" type="ORF">ACFOWD_00180</name>
</gene>
<protein>
    <recommendedName>
        <fullName evidence="3">Lipoprotein</fullName>
    </recommendedName>
</protein>
<sequence length="167" mass="19545">MKKTISLFIILLTLSSCKEYLSEKDLKYMPYKNGERLIFENENLNLIDTIIISNLEKFIPDGPQLHFNETIIAKTGESYLVRINAGYGKNSDSYLEIEGLIGKFYLEDFEKLKKHKLEYEGKTIYDVIILKTEKEGNSRIKKVYWSISEGIIKYETKKGNIWKIKNE</sequence>
<proteinExistence type="predicted"/>
<evidence type="ECO:0000313" key="1">
    <source>
        <dbReference type="EMBL" id="MFC4267306.1"/>
    </source>
</evidence>
<organism evidence="1 2">
    <name type="scientific">Polaribacter marinivivus</name>
    <dbReference type="NCBI Taxonomy" id="1524260"/>
    <lineage>
        <taxon>Bacteria</taxon>
        <taxon>Pseudomonadati</taxon>
        <taxon>Bacteroidota</taxon>
        <taxon>Flavobacteriia</taxon>
        <taxon>Flavobacteriales</taxon>
        <taxon>Flavobacteriaceae</taxon>
    </lineage>
</organism>
<dbReference type="EMBL" id="JBHSCY010000001">
    <property type="protein sequence ID" value="MFC4267306.1"/>
    <property type="molecule type" value="Genomic_DNA"/>
</dbReference>
<dbReference type="PROSITE" id="PS51257">
    <property type="entry name" value="PROKAR_LIPOPROTEIN"/>
    <property type="match status" value="1"/>
</dbReference>
<reference evidence="2" key="1">
    <citation type="journal article" date="2019" name="Int. J. Syst. Evol. Microbiol.">
        <title>The Global Catalogue of Microorganisms (GCM) 10K type strain sequencing project: providing services to taxonomists for standard genome sequencing and annotation.</title>
        <authorList>
            <consortium name="The Broad Institute Genomics Platform"/>
            <consortium name="The Broad Institute Genome Sequencing Center for Infectious Disease"/>
            <person name="Wu L."/>
            <person name="Ma J."/>
        </authorList>
    </citation>
    <scope>NUCLEOTIDE SEQUENCE [LARGE SCALE GENOMIC DNA]</scope>
    <source>
        <strain evidence="2">CECT 8655</strain>
    </source>
</reference>
<evidence type="ECO:0008006" key="3">
    <source>
        <dbReference type="Google" id="ProtNLM"/>
    </source>
</evidence>
<accession>A0ABV8R4C5</accession>